<dbReference type="PANTHER" id="PTHR33074:SF79">
    <property type="entry name" value="EXPRESSED PROTEIN"/>
    <property type="match status" value="1"/>
</dbReference>
<sequence length="275" mass="30835">MLDRGMGLLRHGADGEFTVADLTQRDYHDVELCVLHHAPPRPGDSGSRIGLDHQWSVRPMRVPPGMEAAGLDLFSFDSDAVVPVGGRFLAWVDYYQGMLLVDVLHEDAELRFVPMPAEALLSRRWYYDEGIPDPVRCVGVTDGDIVKLVCIITPDRRSPAFTIATWTLADIDRGVWDKDGTTTMDDSQFFGLCCGVTAKISRQPPSFPMVSLVDPDVVCFLLEEEHGVVWMVEVNMRTKVLLSRAVYLDEEEARRNPFDGLRNFISYLSTTSNNL</sequence>
<dbReference type="OrthoDB" id="692586at2759"/>
<accession>A0A3L6Q2W8</accession>
<evidence type="ECO:0000313" key="2">
    <source>
        <dbReference type="EMBL" id="RLM70305.1"/>
    </source>
</evidence>
<proteinExistence type="predicted"/>
<dbReference type="InterPro" id="IPR011676">
    <property type="entry name" value="DUF1618"/>
</dbReference>
<dbReference type="PANTHER" id="PTHR33074">
    <property type="entry name" value="EXPRESSED PROTEIN-RELATED"/>
    <property type="match status" value="1"/>
</dbReference>
<comment type="caution">
    <text evidence="2">The sequence shown here is derived from an EMBL/GenBank/DDBJ whole genome shotgun (WGS) entry which is preliminary data.</text>
</comment>
<dbReference type="EMBL" id="PQIB02000014">
    <property type="protein sequence ID" value="RLM70305.1"/>
    <property type="molecule type" value="Genomic_DNA"/>
</dbReference>
<evidence type="ECO:0000259" key="1">
    <source>
        <dbReference type="Pfam" id="PF07762"/>
    </source>
</evidence>
<dbReference type="AlphaFoldDB" id="A0A3L6Q2W8"/>
<dbReference type="Pfam" id="PF07762">
    <property type="entry name" value="DUF1618"/>
    <property type="match status" value="1"/>
</dbReference>
<organism evidence="2 3">
    <name type="scientific">Panicum miliaceum</name>
    <name type="common">Proso millet</name>
    <name type="synonym">Broomcorn millet</name>
    <dbReference type="NCBI Taxonomy" id="4540"/>
    <lineage>
        <taxon>Eukaryota</taxon>
        <taxon>Viridiplantae</taxon>
        <taxon>Streptophyta</taxon>
        <taxon>Embryophyta</taxon>
        <taxon>Tracheophyta</taxon>
        <taxon>Spermatophyta</taxon>
        <taxon>Magnoliopsida</taxon>
        <taxon>Liliopsida</taxon>
        <taxon>Poales</taxon>
        <taxon>Poaceae</taxon>
        <taxon>PACMAD clade</taxon>
        <taxon>Panicoideae</taxon>
        <taxon>Panicodae</taxon>
        <taxon>Paniceae</taxon>
        <taxon>Panicinae</taxon>
        <taxon>Panicum</taxon>
        <taxon>Panicum sect. Panicum</taxon>
    </lineage>
</organism>
<name>A0A3L6Q2W8_PANMI</name>
<protein>
    <recommendedName>
        <fullName evidence="1">DUF1618 domain-containing protein</fullName>
    </recommendedName>
</protein>
<reference evidence="3" key="1">
    <citation type="journal article" date="2019" name="Nat. Commun.">
        <title>The genome of broomcorn millet.</title>
        <authorList>
            <person name="Zou C."/>
            <person name="Miki D."/>
            <person name="Li D."/>
            <person name="Tang Q."/>
            <person name="Xiao L."/>
            <person name="Rajput S."/>
            <person name="Deng P."/>
            <person name="Jia W."/>
            <person name="Huang R."/>
            <person name="Zhang M."/>
            <person name="Sun Y."/>
            <person name="Hu J."/>
            <person name="Fu X."/>
            <person name="Schnable P.S."/>
            <person name="Li F."/>
            <person name="Zhang H."/>
            <person name="Feng B."/>
            <person name="Zhu X."/>
            <person name="Liu R."/>
            <person name="Schnable J.C."/>
            <person name="Zhu J.-K."/>
            <person name="Zhang H."/>
        </authorList>
    </citation>
    <scope>NUCLEOTIDE SEQUENCE [LARGE SCALE GENOMIC DNA]</scope>
</reference>
<keyword evidence="3" id="KW-1185">Reference proteome</keyword>
<feature type="domain" description="DUF1618" evidence="1">
    <location>
        <begin position="91"/>
        <end position="219"/>
    </location>
</feature>
<evidence type="ECO:0000313" key="3">
    <source>
        <dbReference type="Proteomes" id="UP000275267"/>
    </source>
</evidence>
<dbReference type="Proteomes" id="UP000275267">
    <property type="component" value="Unassembled WGS sequence"/>
</dbReference>
<gene>
    <name evidence="2" type="ORF">C2845_PM17G15030</name>
</gene>